<proteinExistence type="predicted"/>
<dbReference type="Pfam" id="PF07690">
    <property type="entry name" value="MFS_1"/>
    <property type="match status" value="1"/>
</dbReference>
<protein>
    <recommendedName>
        <fullName evidence="3">Major facilitator superfamily (MFS) profile domain-containing protein</fullName>
    </recommendedName>
</protein>
<accession>A0AAE1UKW1</accession>
<organism evidence="4 5">
    <name type="scientific">Petrolisthes manimaculis</name>
    <dbReference type="NCBI Taxonomy" id="1843537"/>
    <lineage>
        <taxon>Eukaryota</taxon>
        <taxon>Metazoa</taxon>
        <taxon>Ecdysozoa</taxon>
        <taxon>Arthropoda</taxon>
        <taxon>Crustacea</taxon>
        <taxon>Multicrustacea</taxon>
        <taxon>Malacostraca</taxon>
        <taxon>Eumalacostraca</taxon>
        <taxon>Eucarida</taxon>
        <taxon>Decapoda</taxon>
        <taxon>Pleocyemata</taxon>
        <taxon>Anomura</taxon>
        <taxon>Galatheoidea</taxon>
        <taxon>Porcellanidae</taxon>
        <taxon>Petrolisthes</taxon>
    </lineage>
</organism>
<dbReference type="InterPro" id="IPR011701">
    <property type="entry name" value="MFS"/>
</dbReference>
<dbReference type="SUPFAM" id="SSF103473">
    <property type="entry name" value="MFS general substrate transporter"/>
    <property type="match status" value="1"/>
</dbReference>
<dbReference type="Gene3D" id="1.20.1250.20">
    <property type="entry name" value="MFS general substrate transporter like domains"/>
    <property type="match status" value="1"/>
</dbReference>
<comment type="caution">
    <text evidence="4">The sequence shown here is derived from an EMBL/GenBank/DDBJ whole genome shotgun (WGS) entry which is preliminary data.</text>
</comment>
<sequence>MLVTFTSYFIIGMSVAWPNTLFSHLTVNNTTLLGTQINFSNSQLDWMGSCSYGGMAVMMIPGGWIAGRLGRRRSIIIGAFIHALGWLIVALAVNFNMIITGSVMACRRSWDGAFFSHRKHTSLSKLDRLHFSGISTFLLEPADLLFALSSLLLLNKSLQL</sequence>
<dbReference type="AlphaFoldDB" id="A0AAE1UKW1"/>
<evidence type="ECO:0000313" key="5">
    <source>
        <dbReference type="Proteomes" id="UP001292094"/>
    </source>
</evidence>
<keyword evidence="5" id="KW-1185">Reference proteome</keyword>
<feature type="transmembrane region" description="Helical" evidence="2">
    <location>
        <begin position="46"/>
        <end position="67"/>
    </location>
</feature>
<evidence type="ECO:0000256" key="1">
    <source>
        <dbReference type="ARBA" id="ARBA00004141"/>
    </source>
</evidence>
<evidence type="ECO:0000256" key="2">
    <source>
        <dbReference type="SAM" id="Phobius"/>
    </source>
</evidence>
<keyword evidence="2" id="KW-1133">Transmembrane helix</keyword>
<name>A0AAE1UKW1_9EUCA</name>
<feature type="domain" description="Major facilitator superfamily (MFS) profile" evidence="3">
    <location>
        <begin position="1"/>
        <end position="160"/>
    </location>
</feature>
<dbReference type="GO" id="GO:0022857">
    <property type="term" value="F:transmembrane transporter activity"/>
    <property type="evidence" value="ECO:0007669"/>
    <property type="project" value="InterPro"/>
</dbReference>
<keyword evidence="2" id="KW-0472">Membrane</keyword>
<gene>
    <name evidence="4" type="ORF">Pmani_000849</name>
</gene>
<dbReference type="InterPro" id="IPR036259">
    <property type="entry name" value="MFS_trans_sf"/>
</dbReference>
<comment type="subcellular location">
    <subcellularLocation>
        <location evidence="1">Membrane</location>
        <topology evidence="1">Multi-pass membrane protein</topology>
    </subcellularLocation>
</comment>
<dbReference type="PROSITE" id="PS50850">
    <property type="entry name" value="MFS"/>
    <property type="match status" value="1"/>
</dbReference>
<dbReference type="GO" id="GO:0016020">
    <property type="term" value="C:membrane"/>
    <property type="evidence" value="ECO:0007669"/>
    <property type="project" value="UniProtKB-SubCell"/>
</dbReference>
<feature type="transmembrane region" description="Helical" evidence="2">
    <location>
        <begin position="7"/>
        <end position="26"/>
    </location>
</feature>
<reference evidence="4" key="1">
    <citation type="submission" date="2023-11" db="EMBL/GenBank/DDBJ databases">
        <title>Genome assemblies of two species of porcelain crab, Petrolisthes cinctipes and Petrolisthes manimaculis (Anomura: Porcellanidae).</title>
        <authorList>
            <person name="Angst P."/>
        </authorList>
    </citation>
    <scope>NUCLEOTIDE SEQUENCE</scope>
    <source>
        <strain evidence="4">PB745_02</strain>
        <tissue evidence="4">Gill</tissue>
    </source>
</reference>
<feature type="transmembrane region" description="Helical" evidence="2">
    <location>
        <begin position="79"/>
        <end position="99"/>
    </location>
</feature>
<keyword evidence="2" id="KW-0812">Transmembrane</keyword>
<dbReference type="InterPro" id="IPR020846">
    <property type="entry name" value="MFS_dom"/>
</dbReference>
<evidence type="ECO:0000259" key="3">
    <source>
        <dbReference type="PROSITE" id="PS50850"/>
    </source>
</evidence>
<evidence type="ECO:0000313" key="4">
    <source>
        <dbReference type="EMBL" id="KAK4328758.1"/>
    </source>
</evidence>
<dbReference type="Proteomes" id="UP001292094">
    <property type="component" value="Unassembled WGS sequence"/>
</dbReference>
<dbReference type="EMBL" id="JAWZYT010000060">
    <property type="protein sequence ID" value="KAK4328758.1"/>
    <property type="molecule type" value="Genomic_DNA"/>
</dbReference>